<protein>
    <submittedName>
        <fullName evidence="3">Uncharacterized protein</fullName>
    </submittedName>
</protein>
<dbReference type="KEGG" id="aagg:ETAA8_67030"/>
<evidence type="ECO:0000313" key="4">
    <source>
        <dbReference type="Proteomes" id="UP000315017"/>
    </source>
</evidence>
<sequence>MSEPIEAEFDPYRVWLGIPKAQQPPNHYRILGLEVFETDLQVIQEAADRQVSHLKTKQTGKHVALSQKLLQEVATAAGCLLNSQQKSKYDDQLRGKLTPQAAAASVQPAPPAQPRLPQARPYVPAQPPQPVPQQYQPQPGQQPGYYSGQPQGNPQAYGGQPYPQQVPLQSPVQPLHSPAHQTTPQFGPLHQTPQQPTNFQPAPLQIRTAPVQPVRTATNSAARPAAKPGFDFNKLLKSLPSDPMQLTMLIVGGVAGLVLVLGLMLITARSFLGSSATKEPIVAETKVETESPKPTPPPVVPPKLDPLPPAPEIKPALPVPPMPNPTPPPEQVATNPVPMPTPPPITPEVKPAVSPADVTPADVTPLPEGVRLPPPLPANFLGKEAPSLDRKRESLEYTVNLVEFLRDTFASPSSIQFAGKLTAEFRTALAGQHPRFKWPTSAAEESKLMENMQKQLIHFDAAHIPGIDVDIINTLNNGFFPNAVSMMYPSDLAVFTSAGRDQTLPALDQLVQDYCVAASKIKIENPRGHDQLYLAAAYLRLIEMKYRQQRINQLAAADESAGRMVHMLRSSAVSTEIYHELLKKNDQIYEAIGCFSSDSPQVSLDRRQQVTMLSRSTSRLFEKQADGTWLERNPQGVVTHHEILRKGAYIDLLQENADTRTRLWLQRFETVERSPPGAASAFSSRDGTARWAPPSSGR</sequence>
<keyword evidence="2" id="KW-0472">Membrane</keyword>
<evidence type="ECO:0000256" key="2">
    <source>
        <dbReference type="SAM" id="Phobius"/>
    </source>
</evidence>
<keyword evidence="2" id="KW-0812">Transmembrane</keyword>
<dbReference type="AlphaFoldDB" id="A0A517YMV1"/>
<evidence type="ECO:0000313" key="3">
    <source>
        <dbReference type="EMBL" id="QDU31544.1"/>
    </source>
</evidence>
<feature type="region of interest" description="Disordered" evidence="1">
    <location>
        <begin position="674"/>
        <end position="698"/>
    </location>
</feature>
<dbReference type="EMBL" id="CP036274">
    <property type="protein sequence ID" value="QDU31544.1"/>
    <property type="molecule type" value="Genomic_DNA"/>
</dbReference>
<accession>A0A517YMV1</accession>
<dbReference type="PRINTS" id="PR01217">
    <property type="entry name" value="PRICHEXTENSN"/>
</dbReference>
<feature type="region of interest" description="Disordered" evidence="1">
    <location>
        <begin position="284"/>
        <end position="333"/>
    </location>
</feature>
<evidence type="ECO:0000256" key="1">
    <source>
        <dbReference type="SAM" id="MobiDB-lite"/>
    </source>
</evidence>
<feature type="region of interest" description="Disordered" evidence="1">
    <location>
        <begin position="98"/>
        <end position="187"/>
    </location>
</feature>
<name>A0A517YMV1_9BACT</name>
<reference evidence="3 4" key="1">
    <citation type="submission" date="2019-02" db="EMBL/GenBank/DDBJ databases">
        <title>Deep-cultivation of Planctomycetes and their phenomic and genomic characterization uncovers novel biology.</title>
        <authorList>
            <person name="Wiegand S."/>
            <person name="Jogler M."/>
            <person name="Boedeker C."/>
            <person name="Pinto D."/>
            <person name="Vollmers J."/>
            <person name="Rivas-Marin E."/>
            <person name="Kohn T."/>
            <person name="Peeters S.H."/>
            <person name="Heuer A."/>
            <person name="Rast P."/>
            <person name="Oberbeckmann S."/>
            <person name="Bunk B."/>
            <person name="Jeske O."/>
            <person name="Meyerdierks A."/>
            <person name="Storesund J.E."/>
            <person name="Kallscheuer N."/>
            <person name="Luecker S."/>
            <person name="Lage O.M."/>
            <person name="Pohl T."/>
            <person name="Merkel B.J."/>
            <person name="Hornburger P."/>
            <person name="Mueller R.-W."/>
            <person name="Bruemmer F."/>
            <person name="Labrenz M."/>
            <person name="Spormann A.M."/>
            <person name="Op den Camp H."/>
            <person name="Overmann J."/>
            <person name="Amann R."/>
            <person name="Jetten M.S.M."/>
            <person name="Mascher T."/>
            <person name="Medema M.H."/>
            <person name="Devos D.P."/>
            <person name="Kaster A.-K."/>
            <person name="Ovreas L."/>
            <person name="Rohde M."/>
            <person name="Galperin M.Y."/>
            <person name="Jogler C."/>
        </authorList>
    </citation>
    <scope>NUCLEOTIDE SEQUENCE [LARGE SCALE GENOMIC DNA]</scope>
    <source>
        <strain evidence="3 4">ETA_A8</strain>
    </source>
</reference>
<keyword evidence="2" id="KW-1133">Transmembrane helix</keyword>
<dbReference type="OrthoDB" id="291302at2"/>
<dbReference type="RefSeq" id="WP_145098855.1">
    <property type="nucleotide sequence ID" value="NZ_CP036274.1"/>
</dbReference>
<feature type="compositionally biased region" description="Low complexity" evidence="1">
    <location>
        <begin position="132"/>
        <end position="175"/>
    </location>
</feature>
<gene>
    <name evidence="3" type="ORF">ETAA8_67030</name>
</gene>
<feature type="transmembrane region" description="Helical" evidence="2">
    <location>
        <begin position="246"/>
        <end position="268"/>
    </location>
</feature>
<organism evidence="3 4">
    <name type="scientific">Anatilimnocola aggregata</name>
    <dbReference type="NCBI Taxonomy" id="2528021"/>
    <lineage>
        <taxon>Bacteria</taxon>
        <taxon>Pseudomonadati</taxon>
        <taxon>Planctomycetota</taxon>
        <taxon>Planctomycetia</taxon>
        <taxon>Pirellulales</taxon>
        <taxon>Pirellulaceae</taxon>
        <taxon>Anatilimnocola</taxon>
    </lineage>
</organism>
<dbReference type="Proteomes" id="UP000315017">
    <property type="component" value="Chromosome"/>
</dbReference>
<feature type="compositionally biased region" description="Pro residues" evidence="1">
    <location>
        <begin position="293"/>
        <end position="330"/>
    </location>
</feature>
<proteinExistence type="predicted"/>
<keyword evidence="4" id="KW-1185">Reference proteome</keyword>